<evidence type="ECO:0000256" key="1">
    <source>
        <dbReference type="SAM" id="Phobius"/>
    </source>
</evidence>
<dbReference type="AlphaFoldDB" id="A0AAV9M2W5"/>
<evidence type="ECO:0000313" key="4">
    <source>
        <dbReference type="Proteomes" id="UP001311915"/>
    </source>
</evidence>
<keyword evidence="1" id="KW-1133">Transmembrane helix</keyword>
<keyword evidence="1" id="KW-0472">Membrane</keyword>
<keyword evidence="1" id="KW-0812">Transmembrane</keyword>
<proteinExistence type="predicted"/>
<evidence type="ECO:0000256" key="2">
    <source>
        <dbReference type="SAM" id="SignalP"/>
    </source>
</evidence>
<evidence type="ECO:0000313" key="3">
    <source>
        <dbReference type="EMBL" id="KAK4732118.1"/>
    </source>
</evidence>
<feature type="transmembrane region" description="Helical" evidence="1">
    <location>
        <begin position="281"/>
        <end position="302"/>
    </location>
</feature>
<name>A0AAV9M2W5_9SOLN</name>
<keyword evidence="4" id="KW-1185">Reference proteome</keyword>
<feature type="signal peptide" evidence="2">
    <location>
        <begin position="1"/>
        <end position="25"/>
    </location>
</feature>
<reference evidence="3 4" key="1">
    <citation type="submission" date="2023-10" db="EMBL/GenBank/DDBJ databases">
        <title>Genome-Wide Identification Analysis in wild type Solanum Pinnatisectum Reveals Some Genes Defensing Phytophthora Infestans.</title>
        <authorList>
            <person name="Sun C."/>
        </authorList>
    </citation>
    <scope>NUCLEOTIDE SEQUENCE [LARGE SCALE GENOMIC DNA]</scope>
    <source>
        <strain evidence="3">LQN</strain>
        <tissue evidence="3">Leaf</tissue>
    </source>
</reference>
<dbReference type="EMBL" id="JAWPEI010000003">
    <property type="protein sequence ID" value="KAK4732118.1"/>
    <property type="molecule type" value="Genomic_DNA"/>
</dbReference>
<keyword evidence="2" id="KW-0732">Signal</keyword>
<organism evidence="3 4">
    <name type="scientific">Solanum pinnatisectum</name>
    <name type="common">tansyleaf nightshade</name>
    <dbReference type="NCBI Taxonomy" id="50273"/>
    <lineage>
        <taxon>Eukaryota</taxon>
        <taxon>Viridiplantae</taxon>
        <taxon>Streptophyta</taxon>
        <taxon>Embryophyta</taxon>
        <taxon>Tracheophyta</taxon>
        <taxon>Spermatophyta</taxon>
        <taxon>Magnoliopsida</taxon>
        <taxon>eudicotyledons</taxon>
        <taxon>Gunneridae</taxon>
        <taxon>Pentapetalae</taxon>
        <taxon>asterids</taxon>
        <taxon>lamiids</taxon>
        <taxon>Solanales</taxon>
        <taxon>Solanaceae</taxon>
        <taxon>Solanoideae</taxon>
        <taxon>Solaneae</taxon>
        <taxon>Solanum</taxon>
    </lineage>
</organism>
<dbReference type="Proteomes" id="UP001311915">
    <property type="component" value="Unassembled WGS sequence"/>
</dbReference>
<dbReference type="PANTHER" id="PTHR34458">
    <property type="entry name" value="POLLEN OLE E 1 ALLERGEN AND EXTENSIN FAMILY PROTEIN-RELATED"/>
    <property type="match status" value="1"/>
</dbReference>
<gene>
    <name evidence="3" type="ORF">R3W88_025106</name>
</gene>
<feature type="chain" id="PRO_5043373179" evidence="2">
    <location>
        <begin position="26"/>
        <end position="304"/>
    </location>
</feature>
<accession>A0AAV9M2W5</accession>
<comment type="caution">
    <text evidence="3">The sequence shown here is derived from an EMBL/GenBank/DDBJ whole genome shotgun (WGS) entry which is preliminary data.</text>
</comment>
<dbReference type="InterPro" id="IPR040404">
    <property type="entry name" value="Phylloplanin-like"/>
</dbReference>
<dbReference type="PANTHER" id="PTHR34458:SF11">
    <property type="entry name" value="MD-2-RELATED LIPID-RECOGNITION DOMAIN-CONTAINING PROTEIN"/>
    <property type="match status" value="1"/>
</dbReference>
<sequence length="304" mass="30739">MSSKMCVVFLIILLSIITTSPQAHAQLPIFGPIVRPVLGPILGQPIVPPINIPPIVPPVGQVPPIVPPVGQVPPIVPPIVGQVPPIAGQLVPILNQVLPPIVESILNQILPGILNEVLPGIVRQLIPPIVGQVPSIVPPVGQVPSIVPPVGQVPPIVPPVGQVPSIVPPVGQVPPIVPPVVGQPANITIRGVVSCSTSGNAPGPGIGGVNVAIICGNTTLAQVITNVEGLINVTLSTNTNILFGNTSALSCVARVALPIVNCTLLPNTGILQAPLMLVGNIIQGVGGVVLTALVGAFSLLTVTI</sequence>
<protein>
    <submittedName>
        <fullName evidence="3">Uncharacterized protein</fullName>
    </submittedName>
</protein>